<dbReference type="EMBL" id="FNYA01000003">
    <property type="protein sequence ID" value="SEI83911.1"/>
    <property type="molecule type" value="Genomic_DNA"/>
</dbReference>
<organism evidence="2 3">
    <name type="scientific">Flavobacterium terrigena</name>
    <dbReference type="NCBI Taxonomy" id="402734"/>
    <lineage>
        <taxon>Bacteria</taxon>
        <taxon>Pseudomonadati</taxon>
        <taxon>Bacteroidota</taxon>
        <taxon>Flavobacteriia</taxon>
        <taxon>Flavobacteriales</taxon>
        <taxon>Flavobacteriaceae</taxon>
        <taxon>Flavobacterium</taxon>
    </lineage>
</organism>
<keyword evidence="1" id="KW-0472">Membrane</keyword>
<reference evidence="3" key="1">
    <citation type="submission" date="2016-10" db="EMBL/GenBank/DDBJ databases">
        <authorList>
            <person name="Varghese N."/>
            <person name="Submissions S."/>
        </authorList>
    </citation>
    <scope>NUCLEOTIDE SEQUENCE [LARGE SCALE GENOMIC DNA]</scope>
    <source>
        <strain evidence="3">DSM 17934</strain>
    </source>
</reference>
<evidence type="ECO:0000313" key="2">
    <source>
        <dbReference type="EMBL" id="SEI83911.1"/>
    </source>
</evidence>
<evidence type="ECO:0000256" key="1">
    <source>
        <dbReference type="SAM" id="Phobius"/>
    </source>
</evidence>
<gene>
    <name evidence="2" type="ORF">SAMN05660918_1774</name>
</gene>
<feature type="transmembrane region" description="Helical" evidence="1">
    <location>
        <begin position="90"/>
        <end position="108"/>
    </location>
</feature>
<protein>
    <submittedName>
        <fullName evidence="2">Uncharacterized protein</fullName>
    </submittedName>
</protein>
<dbReference type="RefSeq" id="WP_091311732.1">
    <property type="nucleotide sequence ID" value="NZ_CBCSJU010000007.1"/>
</dbReference>
<name>A0A1H6TV74_9FLAO</name>
<sequence length="180" mass="19468">MRALTLVIMILAFLVGGTCAGILFKNIENRMGTDGDSEKTEEVYRLVDNAQKEIEKLKKQGIDVTKVEDPQIQESLELIESTPPKWKVDYAGKLGILAAVFALVMLVVAFMKKALVTKLSLVVVAVSVLLWISTPDIEAGTFSGANPKSIATIALVGLIVASACAFMSYKLHLKKLQATS</sequence>
<dbReference type="STRING" id="402734.SAMN05660918_1774"/>
<keyword evidence="1" id="KW-1133">Transmembrane helix</keyword>
<feature type="transmembrane region" description="Helical" evidence="1">
    <location>
        <begin position="149"/>
        <end position="169"/>
    </location>
</feature>
<feature type="transmembrane region" description="Helical" evidence="1">
    <location>
        <begin position="115"/>
        <end position="134"/>
    </location>
</feature>
<dbReference type="Proteomes" id="UP000199702">
    <property type="component" value="Unassembled WGS sequence"/>
</dbReference>
<proteinExistence type="predicted"/>
<accession>A0A1H6TV74</accession>
<dbReference type="AlphaFoldDB" id="A0A1H6TV74"/>
<keyword evidence="3" id="KW-1185">Reference proteome</keyword>
<dbReference type="OrthoDB" id="1274759at2"/>
<keyword evidence="1" id="KW-0812">Transmembrane</keyword>
<evidence type="ECO:0000313" key="3">
    <source>
        <dbReference type="Proteomes" id="UP000199702"/>
    </source>
</evidence>